<reference evidence="1 2" key="1">
    <citation type="submission" date="2016-10" db="EMBL/GenBank/DDBJ databases">
        <authorList>
            <person name="de Groot N.N."/>
        </authorList>
    </citation>
    <scope>NUCLEOTIDE SEQUENCE [LARGE SCALE GENOMIC DNA]</scope>
    <source>
        <strain evidence="1 2">DSM 26656</strain>
    </source>
</reference>
<sequence length="92" mass="10127">MNVASVFRGWGTALRQRFRTWAHLPRLLRSLWNASPALAALIVVLRLLRAVQPPLVLFIGKLIIDEIVLQTATPAPGPEISDWLDSGAAGFQ</sequence>
<gene>
    <name evidence="1" type="ORF">SAMN04488115_11459</name>
</gene>
<dbReference type="Proteomes" id="UP000236743">
    <property type="component" value="Unassembled WGS sequence"/>
</dbReference>
<accession>A0A1H6D2P5</accession>
<dbReference type="RefSeq" id="WP_146071490.1">
    <property type="nucleotide sequence ID" value="NZ_FNUY01000014.1"/>
</dbReference>
<evidence type="ECO:0000313" key="1">
    <source>
        <dbReference type="EMBL" id="SEG79324.1"/>
    </source>
</evidence>
<organism evidence="1 2">
    <name type="scientific">Bosea lathyri</name>
    <dbReference type="NCBI Taxonomy" id="1036778"/>
    <lineage>
        <taxon>Bacteria</taxon>
        <taxon>Pseudomonadati</taxon>
        <taxon>Pseudomonadota</taxon>
        <taxon>Alphaproteobacteria</taxon>
        <taxon>Hyphomicrobiales</taxon>
        <taxon>Boseaceae</taxon>
        <taxon>Bosea</taxon>
    </lineage>
</organism>
<dbReference type="GO" id="GO:0005524">
    <property type="term" value="F:ATP binding"/>
    <property type="evidence" value="ECO:0007669"/>
    <property type="project" value="UniProtKB-KW"/>
</dbReference>
<dbReference type="AlphaFoldDB" id="A0A1H6D2P5"/>
<keyword evidence="1" id="KW-0547">Nucleotide-binding</keyword>
<protein>
    <submittedName>
        <fullName evidence="1">ATP-binding cassette, subfamily B</fullName>
    </submittedName>
</protein>
<name>A0A1H6D2P5_9HYPH</name>
<keyword evidence="1" id="KW-0067">ATP-binding</keyword>
<evidence type="ECO:0000313" key="2">
    <source>
        <dbReference type="Proteomes" id="UP000236743"/>
    </source>
</evidence>
<dbReference type="EMBL" id="FNUY01000014">
    <property type="protein sequence ID" value="SEG79324.1"/>
    <property type="molecule type" value="Genomic_DNA"/>
</dbReference>
<keyword evidence="2" id="KW-1185">Reference proteome</keyword>
<proteinExistence type="predicted"/>